<accession>A0ABP8VBH9</accession>
<dbReference type="RefSeq" id="WP_345713769.1">
    <property type="nucleotide sequence ID" value="NZ_BAABIL010000609.1"/>
</dbReference>
<comment type="caution">
    <text evidence="1">The sequence shown here is derived from an EMBL/GenBank/DDBJ whole genome shotgun (WGS) entry which is preliminary data.</text>
</comment>
<dbReference type="Proteomes" id="UP001501195">
    <property type="component" value="Unassembled WGS sequence"/>
</dbReference>
<evidence type="ECO:0000313" key="2">
    <source>
        <dbReference type="Proteomes" id="UP001501195"/>
    </source>
</evidence>
<evidence type="ECO:0000313" key="1">
    <source>
        <dbReference type="EMBL" id="GAA4657650.1"/>
    </source>
</evidence>
<name>A0ABP8VBH9_9ACTN</name>
<proteinExistence type="predicted"/>
<keyword evidence="2" id="KW-1185">Reference proteome</keyword>
<organism evidence="1 2">
    <name type="scientific">Kineococcus glutinatus</name>
    <dbReference type="NCBI Taxonomy" id="1070872"/>
    <lineage>
        <taxon>Bacteria</taxon>
        <taxon>Bacillati</taxon>
        <taxon>Actinomycetota</taxon>
        <taxon>Actinomycetes</taxon>
        <taxon>Kineosporiales</taxon>
        <taxon>Kineosporiaceae</taxon>
        <taxon>Kineococcus</taxon>
    </lineage>
</organism>
<dbReference type="EMBL" id="BAABIL010000609">
    <property type="protein sequence ID" value="GAA4657650.1"/>
    <property type="molecule type" value="Genomic_DNA"/>
</dbReference>
<gene>
    <name evidence="1" type="ORF">GCM10023225_32100</name>
</gene>
<protein>
    <recommendedName>
        <fullName evidence="3">HD domain-containing protein</fullName>
    </recommendedName>
</protein>
<sequence>MLFAACVLHDLGLTAAGIGTRSEVDGAVAAAIHAAPPRLGFAPRDGGCAEAGARP</sequence>
<reference evidence="2" key="1">
    <citation type="journal article" date="2019" name="Int. J. Syst. Evol. Microbiol.">
        <title>The Global Catalogue of Microorganisms (GCM) 10K type strain sequencing project: providing services to taxonomists for standard genome sequencing and annotation.</title>
        <authorList>
            <consortium name="The Broad Institute Genomics Platform"/>
            <consortium name="The Broad Institute Genome Sequencing Center for Infectious Disease"/>
            <person name="Wu L."/>
            <person name="Ma J."/>
        </authorList>
    </citation>
    <scope>NUCLEOTIDE SEQUENCE [LARGE SCALE GENOMIC DNA]</scope>
    <source>
        <strain evidence="2">JCM 18126</strain>
    </source>
</reference>
<evidence type="ECO:0008006" key="3">
    <source>
        <dbReference type="Google" id="ProtNLM"/>
    </source>
</evidence>